<dbReference type="AlphaFoldDB" id="Q9RUW2"/>
<dbReference type="OrthoDB" id="9798830at2"/>
<dbReference type="Pfam" id="PF12867">
    <property type="entry name" value="DinB_2"/>
    <property type="match status" value="1"/>
</dbReference>
<dbReference type="PATRIC" id="fig|243230.17.peg.1462"/>
<accession>Q9RUW2</accession>
<evidence type="ECO:0000259" key="1">
    <source>
        <dbReference type="Pfam" id="PF12867"/>
    </source>
</evidence>
<dbReference type="STRING" id="243230.DR_1268"/>
<proteinExistence type="predicted"/>
<dbReference type="HOGENOM" id="CLU_1892782_0_0_0"/>
<dbReference type="KEGG" id="dra:DR_1268"/>
<dbReference type="Proteomes" id="UP000002524">
    <property type="component" value="Chromosome 1"/>
</dbReference>
<dbReference type="EnsemblBacteria" id="AAF10843">
    <property type="protein sequence ID" value="AAF10843"/>
    <property type="gene ID" value="DR_1268"/>
</dbReference>
<organism evidence="2 3">
    <name type="scientific">Deinococcus radiodurans (strain ATCC 13939 / DSM 20539 / JCM 16871 / CCUG 27074 / LMG 4051 / NBRC 15346 / NCIMB 9279 / VKM B-1422 / R1)</name>
    <dbReference type="NCBI Taxonomy" id="243230"/>
    <lineage>
        <taxon>Bacteria</taxon>
        <taxon>Thermotogati</taxon>
        <taxon>Deinococcota</taxon>
        <taxon>Deinococci</taxon>
        <taxon>Deinococcales</taxon>
        <taxon>Deinococcaceae</taxon>
        <taxon>Deinococcus</taxon>
    </lineage>
</organism>
<dbReference type="InterPro" id="IPR024775">
    <property type="entry name" value="DinB-like"/>
</dbReference>
<keyword evidence="3" id="KW-1185">Reference proteome</keyword>
<dbReference type="PaxDb" id="243230-DR_1268"/>
<dbReference type="InParanoid" id="Q9RUW2"/>
<evidence type="ECO:0000313" key="2">
    <source>
        <dbReference type="EMBL" id="AAF10843.1"/>
    </source>
</evidence>
<feature type="domain" description="DinB-like" evidence="1">
    <location>
        <begin position="26"/>
        <end position="120"/>
    </location>
</feature>
<evidence type="ECO:0000313" key="3">
    <source>
        <dbReference type="Proteomes" id="UP000002524"/>
    </source>
</evidence>
<name>Q9RUW2_DEIRA</name>
<dbReference type="Gene3D" id="1.20.120.450">
    <property type="entry name" value="dinb family like domain"/>
    <property type="match status" value="1"/>
</dbReference>
<dbReference type="eggNOG" id="COG2318">
    <property type="taxonomic scope" value="Bacteria"/>
</dbReference>
<dbReference type="PIR" id="F75416">
    <property type="entry name" value="F75416"/>
</dbReference>
<gene>
    <name evidence="2" type="ordered locus">DR_1268</name>
</gene>
<dbReference type="SUPFAM" id="SSF109854">
    <property type="entry name" value="DinB/YfiT-like putative metalloenzymes"/>
    <property type="match status" value="1"/>
</dbReference>
<sequence length="134" mass="15060">MMTCARLSHRAPQRARRRAAVLGLRVLWHLRFTQRDLLNFVREKNYTEPNWPADYWPHTQAATAEDWQAQVEAVQADRAEVLKVLDQADLLAPVAPGKSQTVLRELLLAADHAAYHTGQLALLRRLLGGGDSAS</sequence>
<dbReference type="InterPro" id="IPR034660">
    <property type="entry name" value="DinB/YfiT-like"/>
</dbReference>
<reference evidence="2 3" key="1">
    <citation type="journal article" date="1999" name="Science">
        <title>Genome sequence of the radioresistant bacterium Deinococcus radiodurans R1.</title>
        <authorList>
            <person name="White O."/>
            <person name="Eisen J.A."/>
            <person name="Heidelberg J.F."/>
            <person name="Hickey E.K."/>
            <person name="Peterson J.D."/>
            <person name="Dodson R.J."/>
            <person name="Haft D.H."/>
            <person name="Gwinn M.L."/>
            <person name="Nelson W.C."/>
            <person name="Richardson D.L."/>
            <person name="Moffat K.S."/>
            <person name="Qin H."/>
            <person name="Jiang L."/>
            <person name="Pamphile W."/>
            <person name="Crosby M."/>
            <person name="Shen M."/>
            <person name="Vamathevan J.J."/>
            <person name="Lam P."/>
            <person name="McDonald L."/>
            <person name="Utterback T."/>
            <person name="Zalewski C."/>
            <person name="Makarova K.S."/>
            <person name="Aravind L."/>
            <person name="Daly M.J."/>
            <person name="Minton K.W."/>
            <person name="Fleischmann R.D."/>
            <person name="Ketchum K.A."/>
            <person name="Nelson K.E."/>
            <person name="Salzberg S."/>
            <person name="Smith H.O."/>
            <person name="Venter J.C."/>
            <person name="Fraser C.M."/>
        </authorList>
    </citation>
    <scope>NUCLEOTIDE SEQUENCE [LARGE SCALE GENOMIC DNA]</scope>
    <source>
        <strain evidence="3">ATCC 13939 / DSM 20539 / JCM 16871 / LMG 4051 / NBRC 15346 / NCIMB 9279 / R1 / VKM B-1422</strain>
    </source>
</reference>
<dbReference type="EMBL" id="AE000513">
    <property type="protein sequence ID" value="AAF10843.1"/>
    <property type="molecule type" value="Genomic_DNA"/>
</dbReference>
<protein>
    <recommendedName>
        <fullName evidence="1">DinB-like domain-containing protein</fullName>
    </recommendedName>
</protein>
<dbReference type="SMR" id="Q9RUW2"/>